<evidence type="ECO:0000313" key="2">
    <source>
        <dbReference type="EMBL" id="KAK9929833.1"/>
    </source>
</evidence>
<feature type="compositionally biased region" description="Low complexity" evidence="1">
    <location>
        <begin position="86"/>
        <end position="96"/>
    </location>
</feature>
<evidence type="ECO:0000256" key="1">
    <source>
        <dbReference type="SAM" id="MobiDB-lite"/>
    </source>
</evidence>
<name>A0AAW1X1L3_RUBAR</name>
<comment type="caution">
    <text evidence="2">The sequence shown here is derived from an EMBL/GenBank/DDBJ whole genome shotgun (WGS) entry which is preliminary data.</text>
</comment>
<reference evidence="2 3" key="1">
    <citation type="journal article" date="2023" name="G3 (Bethesda)">
        <title>A chromosome-length genome assembly and annotation of blackberry (Rubus argutus, cv. 'Hillquist').</title>
        <authorList>
            <person name="Bruna T."/>
            <person name="Aryal R."/>
            <person name="Dudchenko O."/>
            <person name="Sargent D.J."/>
            <person name="Mead D."/>
            <person name="Buti M."/>
            <person name="Cavallini A."/>
            <person name="Hytonen T."/>
            <person name="Andres J."/>
            <person name="Pham M."/>
            <person name="Weisz D."/>
            <person name="Mascagni F."/>
            <person name="Usai G."/>
            <person name="Natali L."/>
            <person name="Bassil N."/>
            <person name="Fernandez G.E."/>
            <person name="Lomsadze A."/>
            <person name="Armour M."/>
            <person name="Olukolu B."/>
            <person name="Poorten T."/>
            <person name="Britton C."/>
            <person name="Davik J."/>
            <person name="Ashrafi H."/>
            <person name="Aiden E.L."/>
            <person name="Borodovsky M."/>
            <person name="Worthington M."/>
        </authorList>
    </citation>
    <scope>NUCLEOTIDE SEQUENCE [LARGE SCALE GENOMIC DNA]</scope>
    <source>
        <strain evidence="2">PI 553951</strain>
    </source>
</reference>
<gene>
    <name evidence="2" type="ORF">M0R45_026911</name>
</gene>
<sequence length="181" mass="19822">MPCHQQNLQSSSKRPTRAHFKNLQIQFHHGTCKSKLQGEDEETAEGGKEEEPMPSCAQSAANSQPAPSLRAQSSSAIPCLMSTSCSSAQPRPARASSQRRRHCPNRRRASLHATAATCPAAKPLRCRRRTKPLLRRTSRPTPLCCRARAQSNLDVVCISVLCRQRTKGATRGDPCRGLVGL</sequence>
<accession>A0AAW1X1L3</accession>
<feature type="compositionally biased region" description="Polar residues" evidence="1">
    <location>
        <begin position="70"/>
        <end position="85"/>
    </location>
</feature>
<feature type="compositionally biased region" description="Low complexity" evidence="1">
    <location>
        <begin position="54"/>
        <end position="68"/>
    </location>
</feature>
<dbReference type="EMBL" id="JBEDUW010000005">
    <property type="protein sequence ID" value="KAK9929833.1"/>
    <property type="molecule type" value="Genomic_DNA"/>
</dbReference>
<organism evidence="2 3">
    <name type="scientific">Rubus argutus</name>
    <name type="common">Southern blackberry</name>
    <dbReference type="NCBI Taxonomy" id="59490"/>
    <lineage>
        <taxon>Eukaryota</taxon>
        <taxon>Viridiplantae</taxon>
        <taxon>Streptophyta</taxon>
        <taxon>Embryophyta</taxon>
        <taxon>Tracheophyta</taxon>
        <taxon>Spermatophyta</taxon>
        <taxon>Magnoliopsida</taxon>
        <taxon>eudicotyledons</taxon>
        <taxon>Gunneridae</taxon>
        <taxon>Pentapetalae</taxon>
        <taxon>rosids</taxon>
        <taxon>fabids</taxon>
        <taxon>Rosales</taxon>
        <taxon>Rosaceae</taxon>
        <taxon>Rosoideae</taxon>
        <taxon>Rosoideae incertae sedis</taxon>
        <taxon>Rubus</taxon>
    </lineage>
</organism>
<dbReference type="Proteomes" id="UP001457282">
    <property type="component" value="Unassembled WGS sequence"/>
</dbReference>
<feature type="compositionally biased region" description="Basic residues" evidence="1">
    <location>
        <begin position="97"/>
        <end position="109"/>
    </location>
</feature>
<dbReference type="AlphaFoldDB" id="A0AAW1X1L3"/>
<keyword evidence="3" id="KW-1185">Reference proteome</keyword>
<protein>
    <submittedName>
        <fullName evidence="2">Uncharacterized protein</fullName>
    </submittedName>
</protein>
<evidence type="ECO:0000313" key="3">
    <source>
        <dbReference type="Proteomes" id="UP001457282"/>
    </source>
</evidence>
<feature type="region of interest" description="Disordered" evidence="1">
    <location>
        <begin position="31"/>
        <end position="109"/>
    </location>
</feature>
<proteinExistence type="predicted"/>